<evidence type="ECO:0000259" key="3">
    <source>
        <dbReference type="PROSITE" id="PS50075"/>
    </source>
</evidence>
<reference evidence="4" key="1">
    <citation type="submission" date="2020-09" db="EMBL/GenBank/DDBJ databases">
        <title>Secondary metabolite and genome analysis of marine Streptomyces chumphonensis KK1-2T.</title>
        <authorList>
            <person name="Phongsopitanun W."/>
            <person name="Kanchanasin P."/>
            <person name="Pittayakhajonwut P."/>
            <person name="Suwanborirux K."/>
            <person name="Tanasupawat S."/>
        </authorList>
    </citation>
    <scope>NUCLEOTIDE SEQUENCE</scope>
    <source>
        <strain evidence="4">KK1-2</strain>
    </source>
</reference>
<dbReference type="InterPro" id="IPR036736">
    <property type="entry name" value="ACP-like_sf"/>
</dbReference>
<dbReference type="Pfam" id="PF00550">
    <property type="entry name" value="PP-binding"/>
    <property type="match status" value="1"/>
</dbReference>
<keyword evidence="2" id="KW-0597">Phosphoprotein</keyword>
<dbReference type="InterPro" id="IPR009081">
    <property type="entry name" value="PP-bd_ACP"/>
</dbReference>
<evidence type="ECO:0000256" key="2">
    <source>
        <dbReference type="ARBA" id="ARBA00022553"/>
    </source>
</evidence>
<dbReference type="PROSITE" id="PS00012">
    <property type="entry name" value="PHOSPHOPANTETHEINE"/>
    <property type="match status" value="1"/>
</dbReference>
<keyword evidence="1" id="KW-0596">Phosphopantetheine</keyword>
<dbReference type="GO" id="GO:0031177">
    <property type="term" value="F:phosphopantetheine binding"/>
    <property type="evidence" value="ECO:0007669"/>
    <property type="project" value="InterPro"/>
</dbReference>
<keyword evidence="5" id="KW-1185">Reference proteome</keyword>
<evidence type="ECO:0000313" key="5">
    <source>
        <dbReference type="Proteomes" id="UP000632289"/>
    </source>
</evidence>
<dbReference type="SMART" id="SM00823">
    <property type="entry name" value="PKS_PP"/>
    <property type="match status" value="1"/>
</dbReference>
<evidence type="ECO:0000313" key="4">
    <source>
        <dbReference type="EMBL" id="MBD3930601.1"/>
    </source>
</evidence>
<evidence type="ECO:0000256" key="1">
    <source>
        <dbReference type="ARBA" id="ARBA00022450"/>
    </source>
</evidence>
<protein>
    <submittedName>
        <fullName evidence="4">Acyl carrier protein</fullName>
    </submittedName>
</protein>
<dbReference type="EMBL" id="JACXYU010000001">
    <property type="protein sequence ID" value="MBD3930601.1"/>
    <property type="molecule type" value="Genomic_DNA"/>
</dbReference>
<organism evidence="4 5">
    <name type="scientific">Streptomyces chumphonensis</name>
    <dbReference type="NCBI Taxonomy" id="1214925"/>
    <lineage>
        <taxon>Bacteria</taxon>
        <taxon>Bacillati</taxon>
        <taxon>Actinomycetota</taxon>
        <taxon>Actinomycetes</taxon>
        <taxon>Kitasatosporales</taxon>
        <taxon>Streptomycetaceae</taxon>
        <taxon>Streptomyces</taxon>
    </lineage>
</organism>
<accession>A0A927IBU9</accession>
<dbReference type="InterPro" id="IPR020806">
    <property type="entry name" value="PKS_PP-bd"/>
</dbReference>
<dbReference type="InterPro" id="IPR006162">
    <property type="entry name" value="Ppantetheine_attach_site"/>
</dbReference>
<dbReference type="GO" id="GO:0017000">
    <property type="term" value="P:antibiotic biosynthetic process"/>
    <property type="evidence" value="ECO:0007669"/>
    <property type="project" value="UniProtKB-ARBA"/>
</dbReference>
<sequence>MYEQLKTILITDLHVAEDDVRPEATREEAGLDSLAMVELSMALGKRLGLDVSDDELLEAATVGELARLVEERAAQAA</sequence>
<dbReference type="RefSeq" id="WP_191207860.1">
    <property type="nucleotide sequence ID" value="NZ_BAABKL010000039.1"/>
</dbReference>
<dbReference type="PROSITE" id="PS50075">
    <property type="entry name" value="CARRIER"/>
    <property type="match status" value="1"/>
</dbReference>
<dbReference type="SUPFAM" id="SSF47336">
    <property type="entry name" value="ACP-like"/>
    <property type="match status" value="1"/>
</dbReference>
<dbReference type="Proteomes" id="UP000632289">
    <property type="component" value="Unassembled WGS sequence"/>
</dbReference>
<gene>
    <name evidence="4" type="ORF">IF129_03300</name>
</gene>
<dbReference type="AlphaFoldDB" id="A0A927IBU9"/>
<dbReference type="Gene3D" id="1.10.1200.10">
    <property type="entry name" value="ACP-like"/>
    <property type="match status" value="1"/>
</dbReference>
<feature type="domain" description="Carrier" evidence="3">
    <location>
        <begin position="1"/>
        <end position="73"/>
    </location>
</feature>
<comment type="caution">
    <text evidence="4">The sequence shown here is derived from an EMBL/GenBank/DDBJ whole genome shotgun (WGS) entry which is preliminary data.</text>
</comment>
<name>A0A927IBU9_9ACTN</name>
<proteinExistence type="predicted"/>